<sequence>MRMVLEHVVLPVRPGMEPDFEIAFQEAKGIISAIPGFLSLRLLRGIENDSHYLLLVEWKSLEAHTIDFRQSADYTRWSKLLHHFYDPFPNVEHFTSVDQVRAG</sequence>
<comment type="caution">
    <text evidence="2">The sequence shown here is derived from an EMBL/GenBank/DDBJ whole genome shotgun (WGS) entry which is preliminary data.</text>
</comment>
<dbReference type="PANTHER" id="PTHR34474">
    <property type="entry name" value="SIGNAL TRANSDUCTION PROTEIN TRAP"/>
    <property type="match status" value="1"/>
</dbReference>
<dbReference type="InterPro" id="IPR011008">
    <property type="entry name" value="Dimeric_a/b-barrel"/>
</dbReference>
<dbReference type="Pfam" id="PF03992">
    <property type="entry name" value="ABM"/>
    <property type="match status" value="1"/>
</dbReference>
<name>H0R4F6_9ACTN</name>
<dbReference type="STRING" id="1077974.GOEFS_098_00230"/>
<dbReference type="InterPro" id="IPR007138">
    <property type="entry name" value="ABM_dom"/>
</dbReference>
<dbReference type="EMBL" id="BAEH01000098">
    <property type="protein sequence ID" value="GAB19957.1"/>
    <property type="molecule type" value="Genomic_DNA"/>
</dbReference>
<feature type="domain" description="ABM" evidence="1">
    <location>
        <begin position="4"/>
        <end position="94"/>
    </location>
</feature>
<evidence type="ECO:0000259" key="1">
    <source>
        <dbReference type="PROSITE" id="PS51725"/>
    </source>
</evidence>
<dbReference type="PROSITE" id="PS51725">
    <property type="entry name" value="ABM"/>
    <property type="match status" value="1"/>
</dbReference>
<dbReference type="PANTHER" id="PTHR34474:SF2">
    <property type="entry name" value="SIGNAL TRANSDUCTION PROTEIN TRAP"/>
    <property type="match status" value="1"/>
</dbReference>
<dbReference type="AlphaFoldDB" id="H0R4F6"/>
<dbReference type="SUPFAM" id="SSF54909">
    <property type="entry name" value="Dimeric alpha+beta barrel"/>
    <property type="match status" value="1"/>
</dbReference>
<keyword evidence="3" id="KW-1185">Reference proteome</keyword>
<evidence type="ECO:0000313" key="2">
    <source>
        <dbReference type="EMBL" id="GAB19957.1"/>
    </source>
</evidence>
<dbReference type="eggNOG" id="COG2329">
    <property type="taxonomic scope" value="Bacteria"/>
</dbReference>
<protein>
    <recommendedName>
        <fullName evidence="1">ABM domain-containing protein</fullName>
    </recommendedName>
</protein>
<evidence type="ECO:0000313" key="3">
    <source>
        <dbReference type="Proteomes" id="UP000035034"/>
    </source>
</evidence>
<gene>
    <name evidence="2" type="ORF">GOEFS_098_00230</name>
</gene>
<proteinExistence type="predicted"/>
<organism evidence="2 3">
    <name type="scientific">Gordonia effusa NBRC 100432</name>
    <dbReference type="NCBI Taxonomy" id="1077974"/>
    <lineage>
        <taxon>Bacteria</taxon>
        <taxon>Bacillati</taxon>
        <taxon>Actinomycetota</taxon>
        <taxon>Actinomycetes</taxon>
        <taxon>Mycobacteriales</taxon>
        <taxon>Gordoniaceae</taxon>
        <taxon>Gordonia</taxon>
    </lineage>
</organism>
<accession>H0R4F6</accession>
<reference evidence="2 3" key="1">
    <citation type="submission" date="2011-12" db="EMBL/GenBank/DDBJ databases">
        <title>Whole genome shotgun sequence of Gordonia effusa NBRC 100432.</title>
        <authorList>
            <person name="Yoshida I."/>
            <person name="Takarada H."/>
            <person name="Hosoyama A."/>
            <person name="Tsuchikane K."/>
            <person name="Katsumata H."/>
            <person name="Yamazaki S."/>
            <person name="Fujita N."/>
        </authorList>
    </citation>
    <scope>NUCLEOTIDE SEQUENCE [LARGE SCALE GENOMIC DNA]</scope>
    <source>
        <strain evidence="2 3">NBRC 100432</strain>
    </source>
</reference>
<dbReference type="InterPro" id="IPR050404">
    <property type="entry name" value="Heme-degrading_MO"/>
</dbReference>
<dbReference type="Proteomes" id="UP000035034">
    <property type="component" value="Unassembled WGS sequence"/>
</dbReference>
<dbReference type="Gene3D" id="3.30.70.100">
    <property type="match status" value="1"/>
</dbReference>